<comment type="subcellular location">
    <subcellularLocation>
        <location evidence="1">Mitochondrion inner membrane</location>
        <topology evidence="1">Peripheral membrane protein</topology>
        <orientation evidence="1">Matrix side</orientation>
    </subcellularLocation>
</comment>
<evidence type="ECO:0000256" key="6">
    <source>
        <dbReference type="ARBA" id="ARBA00023128"/>
    </source>
</evidence>
<evidence type="ECO:0000256" key="5">
    <source>
        <dbReference type="ARBA" id="ARBA00022982"/>
    </source>
</evidence>
<dbReference type="EMBL" id="JAEPRA010000024">
    <property type="protein sequence ID" value="KAG2172459.1"/>
    <property type="molecule type" value="Genomic_DNA"/>
</dbReference>
<dbReference type="InterPro" id="IPR039993">
    <property type="entry name" value="NDUFB10"/>
</dbReference>
<keyword evidence="3" id="KW-0679">Respiratory chain</keyword>
<dbReference type="GO" id="GO:0005743">
    <property type="term" value="C:mitochondrial inner membrane"/>
    <property type="evidence" value="ECO:0007669"/>
    <property type="project" value="UniProtKB-SubCell"/>
</dbReference>
<keyword evidence="4" id="KW-0999">Mitochondrion inner membrane</keyword>
<gene>
    <name evidence="8" type="ORF">INT44_006632</name>
</gene>
<proteinExistence type="predicted"/>
<evidence type="ECO:0000256" key="3">
    <source>
        <dbReference type="ARBA" id="ARBA00022660"/>
    </source>
</evidence>
<keyword evidence="7" id="KW-0472">Membrane</keyword>
<keyword evidence="9" id="KW-1185">Reference proteome</keyword>
<keyword evidence="2" id="KW-0813">Transport</keyword>
<protein>
    <recommendedName>
        <fullName evidence="10">NADH-ubiquinone oxidoreductase 12 kDa subunit</fullName>
    </recommendedName>
</protein>
<organism evidence="8 9">
    <name type="scientific">Umbelopsis vinacea</name>
    <dbReference type="NCBI Taxonomy" id="44442"/>
    <lineage>
        <taxon>Eukaryota</taxon>
        <taxon>Fungi</taxon>
        <taxon>Fungi incertae sedis</taxon>
        <taxon>Mucoromycota</taxon>
        <taxon>Mucoromycotina</taxon>
        <taxon>Umbelopsidomycetes</taxon>
        <taxon>Umbelopsidales</taxon>
        <taxon>Umbelopsidaceae</taxon>
        <taxon>Umbelopsis</taxon>
    </lineage>
</organism>
<reference evidence="8" key="1">
    <citation type="submission" date="2020-12" db="EMBL/GenBank/DDBJ databases">
        <title>Metabolic potential, ecology and presence of endohyphal bacteria is reflected in genomic diversity of Mucoromycotina.</title>
        <authorList>
            <person name="Muszewska A."/>
            <person name="Okrasinska A."/>
            <person name="Steczkiewicz K."/>
            <person name="Drgas O."/>
            <person name="Orlowska M."/>
            <person name="Perlinska-Lenart U."/>
            <person name="Aleksandrzak-Piekarczyk T."/>
            <person name="Szatraj K."/>
            <person name="Zielenkiewicz U."/>
            <person name="Pilsyk S."/>
            <person name="Malc E."/>
            <person name="Mieczkowski P."/>
            <person name="Kruszewska J.S."/>
            <person name="Biernat P."/>
            <person name="Pawlowska J."/>
        </authorList>
    </citation>
    <scope>NUCLEOTIDE SEQUENCE</scope>
    <source>
        <strain evidence="8">WA0000051536</strain>
    </source>
</reference>
<evidence type="ECO:0000256" key="1">
    <source>
        <dbReference type="ARBA" id="ARBA00004443"/>
    </source>
</evidence>
<evidence type="ECO:0000256" key="2">
    <source>
        <dbReference type="ARBA" id="ARBA00022448"/>
    </source>
</evidence>
<comment type="caution">
    <text evidence="8">The sequence shown here is derived from an EMBL/GenBank/DDBJ whole genome shotgun (WGS) entry which is preliminary data.</text>
</comment>
<keyword evidence="6" id="KW-0496">Mitochondrion</keyword>
<dbReference type="OrthoDB" id="10252718at2759"/>
<dbReference type="AlphaFoldDB" id="A0A8H7PF14"/>
<dbReference type="PANTHER" id="PTHR13094:SF1">
    <property type="entry name" value="NADH DEHYDROGENASE [UBIQUINONE] 1 BETA SUBCOMPLEX SUBUNIT 10"/>
    <property type="match status" value="1"/>
</dbReference>
<keyword evidence="5" id="KW-0249">Electron transport</keyword>
<accession>A0A8H7PF14</accession>
<evidence type="ECO:0000313" key="8">
    <source>
        <dbReference type="EMBL" id="KAG2172459.1"/>
    </source>
</evidence>
<evidence type="ECO:0000313" key="9">
    <source>
        <dbReference type="Proteomes" id="UP000612746"/>
    </source>
</evidence>
<evidence type="ECO:0000256" key="7">
    <source>
        <dbReference type="ARBA" id="ARBA00023136"/>
    </source>
</evidence>
<evidence type="ECO:0008006" key="10">
    <source>
        <dbReference type="Google" id="ProtNLM"/>
    </source>
</evidence>
<dbReference type="Proteomes" id="UP000612746">
    <property type="component" value="Unassembled WGS sequence"/>
</dbReference>
<evidence type="ECO:0000256" key="4">
    <source>
        <dbReference type="ARBA" id="ARBA00022792"/>
    </source>
</evidence>
<name>A0A8H7PF14_9FUNG</name>
<sequence>MSSSAADWEYPEHRQFERYEHTEIYAKLTTSRLLTIPPFRFASSVYAAREQKIRDDWVKAMEARIIRDQLSKCYKTEGVNHYQNCRELADMYLKAVKENKVEGFRKKPATEA</sequence>
<dbReference type="PANTHER" id="PTHR13094">
    <property type="entry name" value="NADH-UBIQUINONE OXIDOREDUCTASE PDSW SUBUNIT"/>
    <property type="match status" value="1"/>
</dbReference>